<accession>A0A9P5X7R9</accession>
<sequence>MYTKTYNMVSEIPTEILREIFLFHSDSSPAAAQVLSSVNQRWRAVTTAFPDLWLNISSNINVNYPPISLLELWVDRSTNNLIQIGIESFPTYRSGVQKAVTDQDNYLRRVLEVLVPHCHRWGALKLTLTAHHAKFFRVTSLESAVALKTVVLNMDYVEEPVINVVATIPSPLYLRWESACETYAVVNGAPQLPWDRLVYVALSWCRGWEDLAEAMTWCTSAKVLELHGPTGFEEINFLPERIVLPSLRTLYIDGSNPDLLAIFPNLDSPNLSVLRIDISSGSDPEFTDVEDPYHRLSTFLRSGRHGIRRLKMDIATRLSEEDLIITLEACLAAAVPSVEICLNLEQSGIQDFTWITERLEKVRVEPASRTGYRWVGWT</sequence>
<evidence type="ECO:0000313" key="2">
    <source>
        <dbReference type="Proteomes" id="UP000807342"/>
    </source>
</evidence>
<protein>
    <recommendedName>
        <fullName evidence="3">F-box domain-containing protein</fullName>
    </recommendedName>
</protein>
<dbReference type="Proteomes" id="UP000807342">
    <property type="component" value="Unassembled WGS sequence"/>
</dbReference>
<evidence type="ECO:0008006" key="3">
    <source>
        <dbReference type="Google" id="ProtNLM"/>
    </source>
</evidence>
<reference evidence="1" key="1">
    <citation type="submission" date="2020-11" db="EMBL/GenBank/DDBJ databases">
        <authorList>
            <consortium name="DOE Joint Genome Institute"/>
            <person name="Ahrendt S."/>
            <person name="Riley R."/>
            <person name="Andreopoulos W."/>
            <person name="Labutti K."/>
            <person name="Pangilinan J."/>
            <person name="Ruiz-Duenas F.J."/>
            <person name="Barrasa J.M."/>
            <person name="Sanchez-Garcia M."/>
            <person name="Camarero S."/>
            <person name="Miyauchi S."/>
            <person name="Serrano A."/>
            <person name="Linde D."/>
            <person name="Babiker R."/>
            <person name="Drula E."/>
            <person name="Ayuso-Fernandez I."/>
            <person name="Pacheco R."/>
            <person name="Padilla G."/>
            <person name="Ferreira P."/>
            <person name="Barriuso J."/>
            <person name="Kellner H."/>
            <person name="Castanera R."/>
            <person name="Alfaro M."/>
            <person name="Ramirez L."/>
            <person name="Pisabarro A.G."/>
            <person name="Kuo A."/>
            <person name="Tritt A."/>
            <person name="Lipzen A."/>
            <person name="He G."/>
            <person name="Yan M."/>
            <person name="Ng V."/>
            <person name="Cullen D."/>
            <person name="Martin F."/>
            <person name="Rosso M.-N."/>
            <person name="Henrissat B."/>
            <person name="Hibbett D."/>
            <person name="Martinez A.T."/>
            <person name="Grigoriev I.V."/>
        </authorList>
    </citation>
    <scope>NUCLEOTIDE SEQUENCE</scope>
    <source>
        <strain evidence="1">MF-IS2</strain>
    </source>
</reference>
<keyword evidence="2" id="KW-1185">Reference proteome</keyword>
<organism evidence="1 2">
    <name type="scientific">Macrolepiota fuliginosa MF-IS2</name>
    <dbReference type="NCBI Taxonomy" id="1400762"/>
    <lineage>
        <taxon>Eukaryota</taxon>
        <taxon>Fungi</taxon>
        <taxon>Dikarya</taxon>
        <taxon>Basidiomycota</taxon>
        <taxon>Agaricomycotina</taxon>
        <taxon>Agaricomycetes</taxon>
        <taxon>Agaricomycetidae</taxon>
        <taxon>Agaricales</taxon>
        <taxon>Agaricineae</taxon>
        <taxon>Agaricaceae</taxon>
        <taxon>Macrolepiota</taxon>
    </lineage>
</organism>
<dbReference type="OrthoDB" id="2865328at2759"/>
<dbReference type="AlphaFoldDB" id="A0A9P5X7R9"/>
<name>A0A9P5X7R9_9AGAR</name>
<comment type="caution">
    <text evidence="1">The sequence shown here is derived from an EMBL/GenBank/DDBJ whole genome shotgun (WGS) entry which is preliminary data.</text>
</comment>
<dbReference type="EMBL" id="MU151354">
    <property type="protein sequence ID" value="KAF9444695.1"/>
    <property type="molecule type" value="Genomic_DNA"/>
</dbReference>
<gene>
    <name evidence="1" type="ORF">P691DRAFT_778071</name>
</gene>
<evidence type="ECO:0000313" key="1">
    <source>
        <dbReference type="EMBL" id="KAF9444695.1"/>
    </source>
</evidence>
<proteinExistence type="predicted"/>